<keyword evidence="1" id="KW-1133">Transmembrane helix</keyword>
<dbReference type="Proteomes" id="UP000005870">
    <property type="component" value="Chromosome"/>
</dbReference>
<evidence type="ECO:0000256" key="1">
    <source>
        <dbReference type="SAM" id="Phobius"/>
    </source>
</evidence>
<protein>
    <recommendedName>
        <fullName evidence="4">Transmembrane protein</fullName>
    </recommendedName>
</protein>
<reference evidence="2 3" key="1">
    <citation type="journal article" date="2012" name="J. Bacteriol.">
        <title>Complete Genome Sequence of the BTEX-Degrading Bacterium Pseudoxanthomonas spadix BD-a59.</title>
        <authorList>
            <person name="Lee S.H."/>
            <person name="Jin H.M."/>
            <person name="Lee H.J."/>
            <person name="Kim J.M."/>
            <person name="Jeon C.O."/>
        </authorList>
    </citation>
    <scope>NUCLEOTIDE SEQUENCE [LARGE SCALE GENOMIC DNA]</scope>
    <source>
        <strain evidence="2 3">BD-a59</strain>
    </source>
</reference>
<dbReference type="KEGG" id="psd:DSC_10690"/>
<keyword evidence="1" id="KW-0812">Transmembrane</keyword>
<dbReference type="STRING" id="1045855.DSC_10690"/>
<feature type="transmembrane region" description="Helical" evidence="1">
    <location>
        <begin position="19"/>
        <end position="38"/>
    </location>
</feature>
<dbReference type="HOGENOM" id="CLU_2024794_0_0_6"/>
<accession>G7UP88</accession>
<organism evidence="2 3">
    <name type="scientific">Pseudoxanthomonas spadix (strain BD-a59)</name>
    <dbReference type="NCBI Taxonomy" id="1045855"/>
    <lineage>
        <taxon>Bacteria</taxon>
        <taxon>Pseudomonadati</taxon>
        <taxon>Pseudomonadota</taxon>
        <taxon>Gammaproteobacteria</taxon>
        <taxon>Lysobacterales</taxon>
        <taxon>Lysobacteraceae</taxon>
        <taxon>Pseudoxanthomonas</taxon>
    </lineage>
</organism>
<evidence type="ECO:0000313" key="2">
    <source>
        <dbReference type="EMBL" id="AER56782.1"/>
    </source>
</evidence>
<proteinExistence type="predicted"/>
<gene>
    <name evidence="2" type="ordered locus">DSC_10690</name>
</gene>
<keyword evidence="1" id="KW-0472">Membrane</keyword>
<name>G7UP88_PSEUP</name>
<evidence type="ECO:0008006" key="4">
    <source>
        <dbReference type="Google" id="ProtNLM"/>
    </source>
</evidence>
<sequence length="122" mass="12987">MSDGQPPSRGFAGLGHRQVVACVLLTLAAELIAWHLLVPRLQQRVASGTLAAADAIDSAAASTGGLMLAVLGGALLACTLYNRFARERARRREADARQIAFLTSLGHRLPGRRPSSDRKSQD</sequence>
<keyword evidence="3" id="KW-1185">Reference proteome</keyword>
<feature type="transmembrane region" description="Helical" evidence="1">
    <location>
        <begin position="58"/>
        <end position="82"/>
    </location>
</feature>
<evidence type="ECO:0000313" key="3">
    <source>
        <dbReference type="Proteomes" id="UP000005870"/>
    </source>
</evidence>
<dbReference type="EMBL" id="CP003093">
    <property type="protein sequence ID" value="AER56782.1"/>
    <property type="molecule type" value="Genomic_DNA"/>
</dbReference>
<dbReference type="AlphaFoldDB" id="G7UP88"/>